<comment type="caution">
    <text evidence="5">The sequence shown here is derived from an EMBL/GenBank/DDBJ whole genome shotgun (WGS) entry which is preliminary data.</text>
</comment>
<accession>A0AAD1UDU1</accession>
<organism evidence="5 6">
    <name type="scientific">Euplotes crassus</name>
    <dbReference type="NCBI Taxonomy" id="5936"/>
    <lineage>
        <taxon>Eukaryota</taxon>
        <taxon>Sar</taxon>
        <taxon>Alveolata</taxon>
        <taxon>Ciliophora</taxon>
        <taxon>Intramacronucleata</taxon>
        <taxon>Spirotrichea</taxon>
        <taxon>Hypotrichia</taxon>
        <taxon>Euplotida</taxon>
        <taxon>Euplotidae</taxon>
        <taxon>Moneuplotes</taxon>
    </lineage>
</organism>
<dbReference type="PROSITE" id="PS00086">
    <property type="entry name" value="CYTOCHROME_P450"/>
    <property type="match status" value="1"/>
</dbReference>
<evidence type="ECO:0000256" key="4">
    <source>
        <dbReference type="SAM" id="Phobius"/>
    </source>
</evidence>
<keyword evidence="3" id="KW-0479">Metal-binding</keyword>
<evidence type="ECO:0000256" key="3">
    <source>
        <dbReference type="RuleBase" id="RU000461"/>
    </source>
</evidence>
<dbReference type="GO" id="GO:0005506">
    <property type="term" value="F:iron ion binding"/>
    <property type="evidence" value="ECO:0007669"/>
    <property type="project" value="InterPro"/>
</dbReference>
<gene>
    <name evidence="5" type="ORF">ECRASSUSDP1_LOCUS7437</name>
</gene>
<feature type="transmembrane region" description="Helical" evidence="4">
    <location>
        <begin position="12"/>
        <end position="34"/>
    </location>
</feature>
<proteinExistence type="inferred from homology"/>
<evidence type="ECO:0000256" key="2">
    <source>
        <dbReference type="ARBA" id="ARBA00010617"/>
    </source>
</evidence>
<keyword evidence="3" id="KW-0503">Monooxygenase</keyword>
<keyword evidence="3" id="KW-0349">Heme</keyword>
<keyword evidence="4" id="KW-0812">Transmembrane</keyword>
<sequence length="519" mass="59570">MLPEVLYGSLKILLAFVISLVIYLAYLIVIRPLMFRRKFRKYSNVHVSEKFNPLVGDLNHEMRCFEEGKVHYAHYVERAKIITKYDLYAKVEGIEPYIVIISDKACKELANLMPRSVDRINAEKGINALIAHSMVVFRSTKETLQRRKNFSSLLGLSSASKHIPRTLECCQEAVDEMVKEPSCDFIHHLSEINFNAFTNVLLGKHADDIVTKLHPYENPDGKMEDVTLRDFLIRITNKYAEQLYNPITFIFPFFAKRKLISPYDRDDRNLQVFRKILRGIITSVKDEDTIGKKIYTAPGLTEDQGLDDLFMAMAGNTETTSRAIVSCLYYLKKNIHTLEKLREELTNSGFTKDCDYLKQYTVDNFQNCPYLNCVIREGMRIDTVVSGSGEYGAYEDIELCGVPIPKGTKIKLDLISAHYAEDKWLRPLEFVPERHDLDSDFYKKSREEGIAEDAYTRRSFSHGMRKCPGQSFAVMQMKVMVTYLVTHIEYSFTQEDLNKEGVGFGLGSQFSPLVSVSKA</sequence>
<dbReference type="GO" id="GO:0004497">
    <property type="term" value="F:monooxygenase activity"/>
    <property type="evidence" value="ECO:0007669"/>
    <property type="project" value="UniProtKB-KW"/>
</dbReference>
<reference evidence="5" key="1">
    <citation type="submission" date="2023-07" db="EMBL/GenBank/DDBJ databases">
        <authorList>
            <consortium name="AG Swart"/>
            <person name="Singh M."/>
            <person name="Singh A."/>
            <person name="Seah K."/>
            <person name="Emmerich C."/>
        </authorList>
    </citation>
    <scope>NUCLEOTIDE SEQUENCE</scope>
    <source>
        <strain evidence="5">DP1</strain>
    </source>
</reference>
<dbReference type="InterPro" id="IPR036396">
    <property type="entry name" value="Cyt_P450_sf"/>
</dbReference>
<protein>
    <recommendedName>
        <fullName evidence="7">Cytochrome P450</fullName>
    </recommendedName>
</protein>
<evidence type="ECO:0000313" key="6">
    <source>
        <dbReference type="Proteomes" id="UP001295684"/>
    </source>
</evidence>
<comment type="similarity">
    <text evidence="2 3">Belongs to the cytochrome P450 family.</text>
</comment>
<dbReference type="EMBL" id="CAMPGE010007245">
    <property type="protein sequence ID" value="CAI2366166.1"/>
    <property type="molecule type" value="Genomic_DNA"/>
</dbReference>
<keyword evidence="3" id="KW-0560">Oxidoreductase</keyword>
<name>A0AAD1UDU1_EUPCR</name>
<dbReference type="InterPro" id="IPR050121">
    <property type="entry name" value="Cytochrome_P450_monoxygenase"/>
</dbReference>
<dbReference type="Proteomes" id="UP001295684">
    <property type="component" value="Unassembled WGS sequence"/>
</dbReference>
<keyword evidence="6" id="KW-1185">Reference proteome</keyword>
<keyword evidence="4" id="KW-0472">Membrane</keyword>
<evidence type="ECO:0008006" key="7">
    <source>
        <dbReference type="Google" id="ProtNLM"/>
    </source>
</evidence>
<dbReference type="PANTHER" id="PTHR24305:SF166">
    <property type="entry name" value="CYTOCHROME P450 12A4, MITOCHONDRIAL-RELATED"/>
    <property type="match status" value="1"/>
</dbReference>
<keyword evidence="3" id="KW-0408">Iron</keyword>
<evidence type="ECO:0000313" key="5">
    <source>
        <dbReference type="EMBL" id="CAI2366166.1"/>
    </source>
</evidence>
<dbReference type="Pfam" id="PF00067">
    <property type="entry name" value="p450"/>
    <property type="match status" value="1"/>
</dbReference>
<dbReference type="CDD" id="cd00302">
    <property type="entry name" value="cytochrome_P450"/>
    <property type="match status" value="1"/>
</dbReference>
<dbReference type="GO" id="GO:0016705">
    <property type="term" value="F:oxidoreductase activity, acting on paired donors, with incorporation or reduction of molecular oxygen"/>
    <property type="evidence" value="ECO:0007669"/>
    <property type="project" value="InterPro"/>
</dbReference>
<dbReference type="Gene3D" id="1.10.630.10">
    <property type="entry name" value="Cytochrome P450"/>
    <property type="match status" value="1"/>
</dbReference>
<dbReference type="AlphaFoldDB" id="A0AAD1UDU1"/>
<dbReference type="InterPro" id="IPR001128">
    <property type="entry name" value="Cyt_P450"/>
</dbReference>
<dbReference type="PANTHER" id="PTHR24305">
    <property type="entry name" value="CYTOCHROME P450"/>
    <property type="match status" value="1"/>
</dbReference>
<dbReference type="SUPFAM" id="SSF48264">
    <property type="entry name" value="Cytochrome P450"/>
    <property type="match status" value="1"/>
</dbReference>
<comment type="cofactor">
    <cofactor evidence="1">
        <name>heme</name>
        <dbReference type="ChEBI" id="CHEBI:30413"/>
    </cofactor>
</comment>
<dbReference type="GO" id="GO:0020037">
    <property type="term" value="F:heme binding"/>
    <property type="evidence" value="ECO:0007669"/>
    <property type="project" value="InterPro"/>
</dbReference>
<dbReference type="InterPro" id="IPR017972">
    <property type="entry name" value="Cyt_P450_CS"/>
</dbReference>
<evidence type="ECO:0000256" key="1">
    <source>
        <dbReference type="ARBA" id="ARBA00001971"/>
    </source>
</evidence>
<keyword evidence="4" id="KW-1133">Transmembrane helix</keyword>